<dbReference type="InterPro" id="IPR052336">
    <property type="entry name" value="MlaD_Phospholipid_Transporter"/>
</dbReference>
<dbReference type="NCBIfam" id="TIGR00996">
    <property type="entry name" value="Mtu_fam_mce"/>
    <property type="match status" value="1"/>
</dbReference>
<dbReference type="Proteomes" id="UP000245711">
    <property type="component" value="Chromosome"/>
</dbReference>
<reference evidence="3 4" key="1">
    <citation type="submission" date="2017-05" db="EMBL/GenBank/DDBJ databases">
        <title>Isolation of Rhodococcus sp. S2-17 biodegrading of BP-3.</title>
        <authorList>
            <person name="Lee Y."/>
            <person name="Kim K.H."/>
            <person name="Chun B.H."/>
            <person name="Jung H.S."/>
            <person name="Jeon C.O."/>
        </authorList>
    </citation>
    <scope>NUCLEOTIDE SEQUENCE [LARGE SCALE GENOMIC DNA]</scope>
    <source>
        <strain evidence="3 4">S2-17</strain>
    </source>
</reference>
<dbReference type="InterPro" id="IPR003399">
    <property type="entry name" value="Mce/MlaD"/>
</dbReference>
<feature type="region of interest" description="Disordered" evidence="1">
    <location>
        <begin position="391"/>
        <end position="429"/>
    </location>
</feature>
<dbReference type="KEGG" id="roz:CBI38_11750"/>
<proteinExistence type="predicted"/>
<gene>
    <name evidence="3" type="ORF">CBI38_11750</name>
</gene>
<dbReference type="AlphaFoldDB" id="A0A2S2BU76"/>
<name>A0A2S2BU76_9NOCA</name>
<dbReference type="EMBL" id="CP021354">
    <property type="protein sequence ID" value="AWK72153.1"/>
    <property type="molecule type" value="Genomic_DNA"/>
</dbReference>
<accession>A0A2S2BU76</accession>
<protein>
    <recommendedName>
        <fullName evidence="2">Mce/MlaD domain-containing protein</fullName>
    </recommendedName>
</protein>
<evidence type="ECO:0000313" key="4">
    <source>
        <dbReference type="Proteomes" id="UP000245711"/>
    </source>
</evidence>
<evidence type="ECO:0000259" key="2">
    <source>
        <dbReference type="Pfam" id="PF02470"/>
    </source>
</evidence>
<keyword evidence="4" id="KW-1185">Reference proteome</keyword>
<feature type="domain" description="Mce/MlaD" evidence="2">
    <location>
        <begin position="34"/>
        <end position="107"/>
    </location>
</feature>
<sequence>MRMNRRTLSLAAGVGILVFLALLSYVIVPKLSQRSVTAYFPAAVGLFPGDSVRILGVDVGSVERIDPEGTRVAVRMRLDRRWELPADAQAVIVAPTLVTTRFVQLTPAYTGGPALPDDGVIPQEHTAMPVEWDVVKDQLTRITQTLGPRADGTGPATGTLGEFVGNAADSARGNGATLHDTLDKLARTTTALSDGRTDLFAMVRNLSMLVEALSQSHEQIVQFNGHLASVTQLLGTSETTLGDAVAELDGAMLDIGQFVRDNKQALGDTVDGLGAATQALVDKRRDLEQVFHIAPTTLVNLSNIYQPAQNSLTSATVLTNTANPVQFLCGAIAGAGEQDAQEATDLCIHYLGPVLKTLAFNHIPLGTAVGNTVGALPDQIVYSEPGLAEPAVTSPEPVAATAPPATGGLPGLLLPGLPPPAAPFGTGPR</sequence>
<feature type="compositionally biased region" description="Low complexity" evidence="1">
    <location>
        <begin position="391"/>
        <end position="415"/>
    </location>
</feature>
<dbReference type="PANTHER" id="PTHR33371:SF4">
    <property type="entry name" value="INTERMEMBRANE PHOSPHOLIPID TRANSPORT SYSTEM BINDING PROTEIN MLAD"/>
    <property type="match status" value="1"/>
</dbReference>
<organism evidence="3 4">
    <name type="scientific">Rhodococcus oxybenzonivorans</name>
    <dbReference type="NCBI Taxonomy" id="1990687"/>
    <lineage>
        <taxon>Bacteria</taxon>
        <taxon>Bacillati</taxon>
        <taxon>Actinomycetota</taxon>
        <taxon>Actinomycetes</taxon>
        <taxon>Mycobacteriales</taxon>
        <taxon>Nocardiaceae</taxon>
        <taxon>Rhodococcus</taxon>
    </lineage>
</organism>
<dbReference type="Pfam" id="PF02470">
    <property type="entry name" value="MlaD"/>
    <property type="match status" value="1"/>
</dbReference>
<evidence type="ECO:0000256" key="1">
    <source>
        <dbReference type="SAM" id="MobiDB-lite"/>
    </source>
</evidence>
<evidence type="ECO:0000313" key="3">
    <source>
        <dbReference type="EMBL" id="AWK72153.1"/>
    </source>
</evidence>
<dbReference type="PANTHER" id="PTHR33371">
    <property type="entry name" value="INTERMEMBRANE PHOSPHOLIPID TRANSPORT SYSTEM BINDING PROTEIN MLAD-RELATED"/>
    <property type="match status" value="1"/>
</dbReference>
<dbReference type="InterPro" id="IPR005693">
    <property type="entry name" value="Mce"/>
</dbReference>
<dbReference type="OrthoDB" id="4516955at2"/>
<dbReference type="GO" id="GO:0005576">
    <property type="term" value="C:extracellular region"/>
    <property type="evidence" value="ECO:0007669"/>
    <property type="project" value="TreeGrafter"/>
</dbReference>